<evidence type="ECO:0000313" key="12">
    <source>
        <dbReference type="EMBL" id="TWW10908.1"/>
    </source>
</evidence>
<comment type="caution">
    <text evidence="12">The sequence shown here is derived from an EMBL/GenBank/DDBJ whole genome shotgun (WGS) entry which is preliminary data.</text>
</comment>
<keyword evidence="8" id="KW-0443">Lipid metabolism</keyword>
<evidence type="ECO:0000256" key="3">
    <source>
        <dbReference type="ARBA" id="ARBA00022679"/>
    </source>
</evidence>
<proteinExistence type="predicted"/>
<dbReference type="InterPro" id="IPR014721">
    <property type="entry name" value="Ribsml_uS5_D2-typ_fold_subgr"/>
</dbReference>
<keyword evidence="6" id="KW-0067">ATP-binding</keyword>
<keyword evidence="2" id="KW-0444">Lipid biosynthesis</keyword>
<dbReference type="PANTHER" id="PTHR43290">
    <property type="entry name" value="MEVALONATE KINASE"/>
    <property type="match status" value="1"/>
</dbReference>
<accession>A0A5C6M847</accession>
<evidence type="ECO:0000256" key="2">
    <source>
        <dbReference type="ARBA" id="ARBA00022516"/>
    </source>
</evidence>
<evidence type="ECO:0000256" key="1">
    <source>
        <dbReference type="ARBA" id="ARBA00022490"/>
    </source>
</evidence>
<sequence length="324" mass="34914">MNNSSDNLMPKSIGTSHAKIILIGEHSVVYSQPAIAFPLSNVKISVTTEAVADKQWITSRFYSGEIKNVPMNMHGIKKVVHYILSLLNKQKQSFKLTIESEIPSERGMGSSAATIIAIIRSLYAFFNTEISREELLFIANIAETTTHGSPSGIDAATTSSHEPIWFIKHKEAYSVPLNIEATLVVADTGIKGQTGLTVGQVRDRVLSSPDATEKIIAELGQLTSMAKSQITTDDAISLGHTLTRSHELLKDLGVSHPKLDFLVETSLSNGALGAKLTGGGGGGCMIALVKTPEEAINLSHLLNRNGAISTWIQPLTKESQDIEK</sequence>
<feature type="domain" description="GHMP kinase C-terminal" evidence="11">
    <location>
        <begin position="233"/>
        <end position="305"/>
    </location>
</feature>
<keyword evidence="7" id="KW-0460">Magnesium</keyword>
<evidence type="ECO:0000259" key="11">
    <source>
        <dbReference type="Pfam" id="PF08544"/>
    </source>
</evidence>
<evidence type="ECO:0000256" key="7">
    <source>
        <dbReference type="ARBA" id="ARBA00022842"/>
    </source>
</evidence>
<evidence type="ECO:0000259" key="10">
    <source>
        <dbReference type="Pfam" id="PF00288"/>
    </source>
</evidence>
<evidence type="ECO:0000256" key="6">
    <source>
        <dbReference type="ARBA" id="ARBA00022840"/>
    </source>
</evidence>
<dbReference type="EMBL" id="SRRQ01000007">
    <property type="protein sequence ID" value="TWW10908.1"/>
    <property type="molecule type" value="Genomic_DNA"/>
</dbReference>
<dbReference type="Proteomes" id="UP000321659">
    <property type="component" value="Unassembled WGS sequence"/>
</dbReference>
<dbReference type="RefSeq" id="WP_057973491.1">
    <property type="nucleotide sequence ID" value="NZ_JANXKU010000004.1"/>
</dbReference>
<dbReference type="InterPro" id="IPR013750">
    <property type="entry name" value="GHMP_kinase_C_dom"/>
</dbReference>
<dbReference type="Gene3D" id="3.30.70.890">
    <property type="entry name" value="GHMP kinase, C-terminal domain"/>
    <property type="match status" value="1"/>
</dbReference>
<name>A0A5C6M847_9LACO</name>
<dbReference type="GO" id="GO:0005829">
    <property type="term" value="C:cytosol"/>
    <property type="evidence" value="ECO:0007669"/>
    <property type="project" value="TreeGrafter"/>
</dbReference>
<keyword evidence="3 12" id="KW-0808">Transferase</keyword>
<gene>
    <name evidence="12" type="primary">eRG</name>
    <name evidence="12" type="ORF">LABALGLTS371_10810</name>
</gene>
<evidence type="ECO:0000256" key="5">
    <source>
        <dbReference type="ARBA" id="ARBA00022777"/>
    </source>
</evidence>
<dbReference type="PRINTS" id="PR00959">
    <property type="entry name" value="MEVGALKINASE"/>
</dbReference>
<keyword evidence="4" id="KW-0547">Nucleotide-binding</keyword>
<evidence type="ECO:0000256" key="9">
    <source>
        <dbReference type="ARBA" id="ARBA00029438"/>
    </source>
</evidence>
<evidence type="ECO:0000256" key="8">
    <source>
        <dbReference type="ARBA" id="ARBA00023098"/>
    </source>
</evidence>
<dbReference type="Pfam" id="PF08544">
    <property type="entry name" value="GHMP_kinases_C"/>
    <property type="match status" value="1"/>
</dbReference>
<keyword evidence="5 12" id="KW-0418">Kinase</keyword>
<dbReference type="NCBIfam" id="TIGR00549">
    <property type="entry name" value="mevalon_kin"/>
    <property type="match status" value="1"/>
</dbReference>
<organism evidence="12 13">
    <name type="scientific">Dellaglioa algida</name>
    <dbReference type="NCBI Taxonomy" id="105612"/>
    <lineage>
        <taxon>Bacteria</taxon>
        <taxon>Bacillati</taxon>
        <taxon>Bacillota</taxon>
        <taxon>Bacilli</taxon>
        <taxon>Lactobacillales</taxon>
        <taxon>Lactobacillaceae</taxon>
        <taxon>Dellaglioa</taxon>
    </lineage>
</organism>
<comment type="pathway">
    <text evidence="9">Isoprenoid biosynthesis; isopentenyl diphosphate biosynthesis via mevalonate pathway; isopentenyl diphosphate from (R)-mevalonate: step 1/3.</text>
</comment>
<evidence type="ECO:0000313" key="13">
    <source>
        <dbReference type="Proteomes" id="UP000321659"/>
    </source>
</evidence>
<reference evidence="12 13" key="1">
    <citation type="submission" date="2019-04" db="EMBL/GenBank/DDBJ databases">
        <title>In vitro growth and metabolic characteristics of meat-borne Lactobacillus algidus strains.</title>
        <authorList>
            <person name="Sade E."/>
            <person name="Per J."/>
            <person name="Tytti H."/>
            <person name="Johanna B.K."/>
        </authorList>
    </citation>
    <scope>NUCLEOTIDE SEQUENCE [LARGE SCALE GENOMIC DNA]</scope>
    <source>
        <strain evidence="12 13">LTS37-1</strain>
    </source>
</reference>
<keyword evidence="1" id="KW-0963">Cytoplasm</keyword>
<dbReference type="SUPFAM" id="SSF54211">
    <property type="entry name" value="Ribosomal protein S5 domain 2-like"/>
    <property type="match status" value="1"/>
</dbReference>
<dbReference type="GO" id="GO:0005524">
    <property type="term" value="F:ATP binding"/>
    <property type="evidence" value="ECO:0007669"/>
    <property type="project" value="UniProtKB-KW"/>
</dbReference>
<dbReference type="Gene3D" id="3.30.230.10">
    <property type="match status" value="1"/>
</dbReference>
<dbReference type="GO" id="GO:0019287">
    <property type="term" value="P:isopentenyl diphosphate biosynthetic process, mevalonate pathway"/>
    <property type="evidence" value="ECO:0007669"/>
    <property type="project" value="UniProtKB-UniPathway"/>
</dbReference>
<dbReference type="AlphaFoldDB" id="A0A5C6M847"/>
<dbReference type="GO" id="GO:0004496">
    <property type="term" value="F:mevalonate kinase activity"/>
    <property type="evidence" value="ECO:0007669"/>
    <property type="project" value="UniProtKB-EC"/>
</dbReference>
<dbReference type="Pfam" id="PF00288">
    <property type="entry name" value="GHMP_kinases_N"/>
    <property type="match status" value="1"/>
</dbReference>
<dbReference type="InterPro" id="IPR020568">
    <property type="entry name" value="Ribosomal_Su5_D2-typ_SF"/>
</dbReference>
<dbReference type="PANTHER" id="PTHR43290:SF2">
    <property type="entry name" value="MEVALONATE KINASE"/>
    <property type="match status" value="1"/>
</dbReference>
<dbReference type="InterPro" id="IPR036554">
    <property type="entry name" value="GHMP_kinase_C_sf"/>
</dbReference>
<protein>
    <submittedName>
        <fullName evidence="12">Mevalonate kinase</fullName>
        <ecNumber evidence="12">2.7.1.36</ecNumber>
    </submittedName>
</protein>
<dbReference type="UniPathway" id="UPA00057">
    <property type="reaction ID" value="UER00098"/>
</dbReference>
<dbReference type="SUPFAM" id="SSF55060">
    <property type="entry name" value="GHMP Kinase, C-terminal domain"/>
    <property type="match status" value="1"/>
</dbReference>
<dbReference type="EC" id="2.7.1.36" evidence="12"/>
<evidence type="ECO:0000256" key="4">
    <source>
        <dbReference type="ARBA" id="ARBA00022741"/>
    </source>
</evidence>
<feature type="domain" description="GHMP kinase N-terminal" evidence="10">
    <location>
        <begin position="77"/>
        <end position="156"/>
    </location>
</feature>
<dbReference type="InterPro" id="IPR006204">
    <property type="entry name" value="GHMP_kinase_N_dom"/>
</dbReference>
<dbReference type="InterPro" id="IPR006205">
    <property type="entry name" value="Mev_gal_kin"/>
</dbReference>